<proteinExistence type="predicted"/>
<dbReference type="EMBL" id="LVWA01000008">
    <property type="protein sequence ID" value="OKL39527.1"/>
    <property type="molecule type" value="Genomic_DNA"/>
</dbReference>
<comment type="caution">
    <text evidence="1">The sequence shown here is derived from an EMBL/GenBank/DDBJ whole genome shotgun (WGS) entry which is preliminary data.</text>
</comment>
<dbReference type="RefSeq" id="WP_073852863.1">
    <property type="nucleotide sequence ID" value="NZ_LVWA01000008.1"/>
</dbReference>
<name>A0A1Q5PBF4_9BACT</name>
<keyword evidence="2" id="KW-1185">Reference proteome</keyword>
<dbReference type="Proteomes" id="UP000186551">
    <property type="component" value="Unassembled WGS sequence"/>
</dbReference>
<gene>
    <name evidence="1" type="ORF">A3841_00830</name>
</gene>
<dbReference type="PROSITE" id="PS51257">
    <property type="entry name" value="PROKAR_LIPOPROTEIN"/>
    <property type="match status" value="1"/>
</dbReference>
<sequence>MKKLILALSAGAILLSSCTDTLDRKISTETFAEDLKEIQAEHSSDYDSLDFATLALGVGFGKMMGAEKEITNKTYRQVLDEFKTERVKEEKAQAEKKALYEKKVAEWKNSQTKLNKVVAFKVTGKDFYTDSYGIREQQMFKYLIQNNSGKDIKAIKGGFLVYNTFGEVIGRYGIEVENPMAVGKSINDEIYYDYNSYDSDNVKVKGVSAKDLKYEWQTAMVIFTDGSVMEAQEEPNELEFL</sequence>
<protein>
    <submittedName>
        <fullName evidence="1">Uncharacterized protein</fullName>
    </submittedName>
</protein>
<evidence type="ECO:0000313" key="2">
    <source>
        <dbReference type="Proteomes" id="UP000186551"/>
    </source>
</evidence>
<accession>A0A1Q5PBF4</accession>
<organism evidence="1 2">
    <name type="scientific">Pontibacter flavimaris</name>
    <dbReference type="NCBI Taxonomy" id="1797110"/>
    <lineage>
        <taxon>Bacteria</taxon>
        <taxon>Pseudomonadati</taxon>
        <taxon>Bacteroidota</taxon>
        <taxon>Cytophagia</taxon>
        <taxon>Cytophagales</taxon>
        <taxon>Hymenobacteraceae</taxon>
        <taxon>Pontibacter</taxon>
    </lineage>
</organism>
<evidence type="ECO:0000313" key="1">
    <source>
        <dbReference type="EMBL" id="OKL39527.1"/>
    </source>
</evidence>
<dbReference type="OrthoDB" id="1264677at2"/>
<dbReference type="AlphaFoldDB" id="A0A1Q5PBF4"/>
<reference evidence="1 2" key="1">
    <citation type="submission" date="2016-03" db="EMBL/GenBank/DDBJ databases">
        <title>Genome sequence of Pontibacter sp. nov., of the family cytophagaceae, isolated from marine sediment of the Yellow Sea, China.</title>
        <authorList>
            <person name="Zhang G."/>
            <person name="Zhang R."/>
        </authorList>
    </citation>
    <scope>NUCLEOTIDE SEQUENCE [LARGE SCALE GENOMIC DNA]</scope>
    <source>
        <strain evidence="1 2">S10-8</strain>
    </source>
</reference>